<comment type="similarity">
    <text evidence="19">Belongs to the MurB family.</text>
</comment>
<evidence type="ECO:0000256" key="5">
    <source>
        <dbReference type="ARBA" id="ARBA00012518"/>
    </source>
</evidence>
<feature type="domain" description="FAD-binding PCMH-type" evidence="20">
    <location>
        <begin position="18"/>
        <end position="189"/>
    </location>
</feature>
<dbReference type="GO" id="GO:0005829">
    <property type="term" value="C:cytosol"/>
    <property type="evidence" value="ECO:0007669"/>
    <property type="project" value="TreeGrafter"/>
</dbReference>
<dbReference type="InterPro" id="IPR016167">
    <property type="entry name" value="FAD-bd_PCMH_sub1"/>
</dbReference>
<dbReference type="Gene3D" id="3.30.465.10">
    <property type="match status" value="1"/>
</dbReference>
<keyword evidence="11 19" id="KW-0521">NADP</keyword>
<dbReference type="InterPro" id="IPR036635">
    <property type="entry name" value="MurB_C_sf"/>
</dbReference>
<dbReference type="SUPFAM" id="SSF56194">
    <property type="entry name" value="Uridine diphospho-N-Acetylenolpyruvylglucosamine reductase, MurB, C-terminal domain"/>
    <property type="match status" value="1"/>
</dbReference>
<dbReference type="GO" id="GO:0009252">
    <property type="term" value="P:peptidoglycan biosynthetic process"/>
    <property type="evidence" value="ECO:0007669"/>
    <property type="project" value="UniProtKB-UniRule"/>
</dbReference>
<keyword evidence="7 19" id="KW-0963">Cytoplasm</keyword>
<dbReference type="GO" id="GO:0071555">
    <property type="term" value="P:cell wall organization"/>
    <property type="evidence" value="ECO:0007669"/>
    <property type="project" value="UniProtKB-KW"/>
</dbReference>
<keyword evidence="10 19" id="KW-0274">FAD</keyword>
<dbReference type="InterPro" id="IPR016166">
    <property type="entry name" value="FAD-bd_PCMH"/>
</dbReference>
<evidence type="ECO:0000256" key="18">
    <source>
        <dbReference type="ARBA" id="ARBA00048914"/>
    </source>
</evidence>
<gene>
    <name evidence="19 21" type="primary">murB</name>
    <name evidence="21" type="ORF">HH304_12440</name>
</gene>
<evidence type="ECO:0000256" key="11">
    <source>
        <dbReference type="ARBA" id="ARBA00022857"/>
    </source>
</evidence>
<dbReference type="HAMAP" id="MF_00037">
    <property type="entry name" value="MurB"/>
    <property type="match status" value="1"/>
</dbReference>
<feature type="active site" evidence="19">
    <location>
        <position position="165"/>
    </location>
</feature>
<dbReference type="GO" id="GO:0051301">
    <property type="term" value="P:cell division"/>
    <property type="evidence" value="ECO:0007669"/>
    <property type="project" value="UniProtKB-KW"/>
</dbReference>
<evidence type="ECO:0000256" key="2">
    <source>
        <dbReference type="ARBA" id="ARBA00003921"/>
    </source>
</evidence>
<dbReference type="Proteomes" id="UP000559010">
    <property type="component" value="Unassembled WGS sequence"/>
</dbReference>
<comment type="caution">
    <text evidence="21">The sequence shown here is derived from an EMBL/GenBank/DDBJ whole genome shotgun (WGS) entry which is preliminary data.</text>
</comment>
<keyword evidence="16 19" id="KW-0961">Cell wall biogenesis/degradation</keyword>
<evidence type="ECO:0000256" key="7">
    <source>
        <dbReference type="ARBA" id="ARBA00022490"/>
    </source>
</evidence>
<dbReference type="NCBIfam" id="NF000755">
    <property type="entry name" value="PRK00046.1"/>
    <property type="match status" value="1"/>
</dbReference>
<keyword evidence="9 19" id="KW-0285">Flavoprotein</keyword>
<dbReference type="NCBIfam" id="TIGR00179">
    <property type="entry name" value="murB"/>
    <property type="match status" value="1"/>
</dbReference>
<keyword evidence="14 19" id="KW-0560">Oxidoreductase</keyword>
<dbReference type="Gene3D" id="3.30.43.10">
    <property type="entry name" value="Uridine Diphospho-n-acetylenolpyruvylglucosamine Reductase, domain 2"/>
    <property type="match status" value="1"/>
</dbReference>
<evidence type="ECO:0000313" key="21">
    <source>
        <dbReference type="EMBL" id="NMM49211.1"/>
    </source>
</evidence>
<dbReference type="InterPro" id="IPR016169">
    <property type="entry name" value="FAD-bd_PCMH_sub2"/>
</dbReference>
<sequence length="339" mass="37583">MIDIKQNADLKNYHTFGVPAIAEQLVEVHSIEDIREALKYASEHKLELHVFGGGSNILFRNNPNGLTIVNKLTGIEVIKENNSEVELTVGAGEIWHEFVLSCLEKGYYGIENLSLIPGTVGAAPMQNIGAYGVEIKEVFKYLDAINKETGELERFSNEECHFGYRTSVFKTTQRDKYIIAKVTFKLSKIPNVNISYGAISGTLEKMGIDSPTPQDVSKAVIKIRSSKLPDPKQIGNAGSFFKNPSIEKALYSKLKEEYPEIPGYDQPDNTVKVPAGWLIEQCGWKGKKVGNTGSHKDQALVLVNYGNATGDEIFNLSEDILISVKNKFGINLEREVNVI</sequence>
<evidence type="ECO:0000256" key="14">
    <source>
        <dbReference type="ARBA" id="ARBA00023002"/>
    </source>
</evidence>
<dbReference type="AlphaFoldDB" id="A0A848J0M2"/>
<dbReference type="GO" id="GO:0071949">
    <property type="term" value="F:FAD binding"/>
    <property type="evidence" value="ECO:0007669"/>
    <property type="project" value="InterPro"/>
</dbReference>
<evidence type="ECO:0000256" key="12">
    <source>
        <dbReference type="ARBA" id="ARBA00022960"/>
    </source>
</evidence>
<dbReference type="SUPFAM" id="SSF56176">
    <property type="entry name" value="FAD-binding/transporter-associated domain-like"/>
    <property type="match status" value="1"/>
</dbReference>
<dbReference type="Pfam" id="PF02873">
    <property type="entry name" value="MurB_C"/>
    <property type="match status" value="1"/>
</dbReference>
<evidence type="ECO:0000256" key="19">
    <source>
        <dbReference type="HAMAP-Rule" id="MF_00037"/>
    </source>
</evidence>
<reference evidence="21 22" key="1">
    <citation type="submission" date="2020-04" db="EMBL/GenBank/DDBJ databases">
        <title>Flammeovirgaceae bacterium KN852 isolated from deep sea.</title>
        <authorList>
            <person name="Zhang D.-C."/>
        </authorList>
    </citation>
    <scope>NUCLEOTIDE SEQUENCE [LARGE SCALE GENOMIC DNA]</scope>
    <source>
        <strain evidence="21 22">KN852</strain>
    </source>
</reference>
<organism evidence="21 22">
    <name type="scientific">Marinigracilibium pacificum</name>
    <dbReference type="NCBI Taxonomy" id="2729599"/>
    <lineage>
        <taxon>Bacteria</taxon>
        <taxon>Pseudomonadati</taxon>
        <taxon>Bacteroidota</taxon>
        <taxon>Cytophagia</taxon>
        <taxon>Cytophagales</taxon>
        <taxon>Flammeovirgaceae</taxon>
        <taxon>Marinigracilibium</taxon>
    </lineage>
</organism>
<protein>
    <recommendedName>
        <fullName evidence="6 19">UDP-N-acetylenolpyruvoylglucosamine reductase</fullName>
        <ecNumber evidence="5 19">1.3.1.98</ecNumber>
    </recommendedName>
    <alternativeName>
        <fullName evidence="17 19">UDP-N-acetylmuramate dehydrogenase</fullName>
    </alternativeName>
</protein>
<evidence type="ECO:0000259" key="20">
    <source>
        <dbReference type="PROSITE" id="PS51387"/>
    </source>
</evidence>
<proteinExistence type="inferred from homology"/>
<evidence type="ECO:0000256" key="4">
    <source>
        <dbReference type="ARBA" id="ARBA00004752"/>
    </source>
</evidence>
<evidence type="ECO:0000313" key="22">
    <source>
        <dbReference type="Proteomes" id="UP000559010"/>
    </source>
</evidence>
<keyword evidence="15 19" id="KW-0131">Cell cycle</keyword>
<evidence type="ECO:0000256" key="10">
    <source>
        <dbReference type="ARBA" id="ARBA00022827"/>
    </source>
</evidence>
<keyword evidence="12 19" id="KW-0133">Cell shape</keyword>
<dbReference type="InterPro" id="IPR003170">
    <property type="entry name" value="MurB"/>
</dbReference>
<comment type="catalytic activity">
    <reaction evidence="18 19">
        <text>UDP-N-acetyl-alpha-D-muramate + NADP(+) = UDP-N-acetyl-3-O-(1-carboxyvinyl)-alpha-D-glucosamine + NADPH + H(+)</text>
        <dbReference type="Rhea" id="RHEA:12248"/>
        <dbReference type="ChEBI" id="CHEBI:15378"/>
        <dbReference type="ChEBI" id="CHEBI:57783"/>
        <dbReference type="ChEBI" id="CHEBI:58349"/>
        <dbReference type="ChEBI" id="CHEBI:68483"/>
        <dbReference type="ChEBI" id="CHEBI:70757"/>
        <dbReference type="EC" id="1.3.1.98"/>
    </reaction>
</comment>
<evidence type="ECO:0000256" key="9">
    <source>
        <dbReference type="ARBA" id="ARBA00022630"/>
    </source>
</evidence>
<evidence type="ECO:0000256" key="16">
    <source>
        <dbReference type="ARBA" id="ARBA00023316"/>
    </source>
</evidence>
<dbReference type="EMBL" id="JABBNU010000007">
    <property type="protein sequence ID" value="NMM49211.1"/>
    <property type="molecule type" value="Genomic_DNA"/>
</dbReference>
<dbReference type="GO" id="GO:0008762">
    <property type="term" value="F:UDP-N-acetylmuramate dehydrogenase activity"/>
    <property type="evidence" value="ECO:0007669"/>
    <property type="project" value="UniProtKB-UniRule"/>
</dbReference>
<accession>A0A848J0M2</accession>
<dbReference type="Pfam" id="PF01565">
    <property type="entry name" value="FAD_binding_4"/>
    <property type="match status" value="1"/>
</dbReference>
<dbReference type="EC" id="1.3.1.98" evidence="5 19"/>
<feature type="active site" evidence="19">
    <location>
        <position position="335"/>
    </location>
</feature>
<dbReference type="PANTHER" id="PTHR21071:SF4">
    <property type="entry name" value="UDP-N-ACETYLENOLPYRUVOYLGLUCOSAMINE REDUCTASE"/>
    <property type="match status" value="1"/>
</dbReference>
<dbReference type="GO" id="GO:0008360">
    <property type="term" value="P:regulation of cell shape"/>
    <property type="evidence" value="ECO:0007669"/>
    <property type="project" value="UniProtKB-KW"/>
</dbReference>
<evidence type="ECO:0000256" key="3">
    <source>
        <dbReference type="ARBA" id="ARBA00004496"/>
    </source>
</evidence>
<keyword evidence="22" id="KW-1185">Reference proteome</keyword>
<name>A0A848J0M2_9BACT</name>
<keyword evidence="8 19" id="KW-0132">Cell division</keyword>
<keyword evidence="13 19" id="KW-0573">Peptidoglycan synthesis</keyword>
<evidence type="ECO:0000256" key="8">
    <source>
        <dbReference type="ARBA" id="ARBA00022618"/>
    </source>
</evidence>
<evidence type="ECO:0000256" key="15">
    <source>
        <dbReference type="ARBA" id="ARBA00023306"/>
    </source>
</evidence>
<comment type="function">
    <text evidence="2 19">Cell wall formation.</text>
</comment>
<dbReference type="PANTHER" id="PTHR21071">
    <property type="entry name" value="UDP-N-ACETYLENOLPYRUVOYLGLUCOSAMINE REDUCTASE"/>
    <property type="match status" value="1"/>
</dbReference>
<feature type="active site" description="Proton donor" evidence="19">
    <location>
        <position position="239"/>
    </location>
</feature>
<dbReference type="PROSITE" id="PS51387">
    <property type="entry name" value="FAD_PCMH"/>
    <property type="match status" value="1"/>
</dbReference>
<evidence type="ECO:0000256" key="1">
    <source>
        <dbReference type="ARBA" id="ARBA00001974"/>
    </source>
</evidence>
<dbReference type="InterPro" id="IPR006094">
    <property type="entry name" value="Oxid_FAD_bind_N"/>
</dbReference>
<dbReference type="InterPro" id="IPR011601">
    <property type="entry name" value="MurB_C"/>
</dbReference>
<dbReference type="UniPathway" id="UPA00219"/>
<evidence type="ECO:0000256" key="6">
    <source>
        <dbReference type="ARBA" id="ARBA00015188"/>
    </source>
</evidence>
<comment type="cofactor">
    <cofactor evidence="1 19">
        <name>FAD</name>
        <dbReference type="ChEBI" id="CHEBI:57692"/>
    </cofactor>
</comment>
<comment type="subcellular location">
    <subcellularLocation>
        <location evidence="3 19">Cytoplasm</location>
    </subcellularLocation>
</comment>
<dbReference type="InterPro" id="IPR036318">
    <property type="entry name" value="FAD-bd_PCMH-like_sf"/>
</dbReference>
<dbReference type="RefSeq" id="WP_169681979.1">
    <property type="nucleotide sequence ID" value="NZ_JABBNU010000007.1"/>
</dbReference>
<dbReference type="Gene3D" id="3.90.78.10">
    <property type="entry name" value="UDP-N-acetylenolpyruvoylglucosamine reductase, C-terminal domain"/>
    <property type="match status" value="1"/>
</dbReference>
<evidence type="ECO:0000256" key="17">
    <source>
        <dbReference type="ARBA" id="ARBA00031026"/>
    </source>
</evidence>
<comment type="pathway">
    <text evidence="4 19">Cell wall biogenesis; peptidoglycan biosynthesis.</text>
</comment>
<evidence type="ECO:0000256" key="13">
    <source>
        <dbReference type="ARBA" id="ARBA00022984"/>
    </source>
</evidence>